<feature type="transmembrane region" description="Helical" evidence="1">
    <location>
        <begin position="86"/>
        <end position="105"/>
    </location>
</feature>
<feature type="transmembrane region" description="Helical" evidence="1">
    <location>
        <begin position="25"/>
        <end position="49"/>
    </location>
</feature>
<protein>
    <submittedName>
        <fullName evidence="2">Uncharacterized protein</fullName>
    </submittedName>
</protein>
<name>A0A1I5DFZ8_PSUAM</name>
<feature type="transmembrane region" description="Helical" evidence="1">
    <location>
        <begin position="61"/>
        <end position="80"/>
    </location>
</feature>
<dbReference type="STRING" id="260086.SAMN05216207_102630"/>
<dbReference type="Proteomes" id="UP000199614">
    <property type="component" value="Unassembled WGS sequence"/>
</dbReference>
<keyword evidence="1" id="KW-0812">Transmembrane</keyword>
<organism evidence="2 3">
    <name type="scientific">Pseudonocardia ammonioxydans</name>
    <dbReference type="NCBI Taxonomy" id="260086"/>
    <lineage>
        <taxon>Bacteria</taxon>
        <taxon>Bacillati</taxon>
        <taxon>Actinomycetota</taxon>
        <taxon>Actinomycetes</taxon>
        <taxon>Pseudonocardiales</taxon>
        <taxon>Pseudonocardiaceae</taxon>
        <taxon>Pseudonocardia</taxon>
    </lineage>
</organism>
<keyword evidence="1" id="KW-0472">Membrane</keyword>
<evidence type="ECO:0000313" key="2">
    <source>
        <dbReference type="EMBL" id="SFN98076.1"/>
    </source>
</evidence>
<evidence type="ECO:0000256" key="1">
    <source>
        <dbReference type="SAM" id="Phobius"/>
    </source>
</evidence>
<feature type="transmembrane region" description="Helical" evidence="1">
    <location>
        <begin position="112"/>
        <end position="134"/>
    </location>
</feature>
<gene>
    <name evidence="2" type="ORF">SAMN05216207_102630</name>
</gene>
<sequence length="137" mass="13779">MPAPNQHTSTPHSPVAAGRPAAPVLALRVLTLATVVVLGWQFATAAGLFTGSGPGPHGAGAIVLHVVTGLTALAAGWLGGVRGGPWWPTVLAAAAFGFTFVQAAFGEISGLVVHLPGAMALTVTTVWLAAWSFLRAP</sequence>
<reference evidence="2 3" key="1">
    <citation type="submission" date="2016-10" db="EMBL/GenBank/DDBJ databases">
        <authorList>
            <person name="de Groot N.N."/>
        </authorList>
    </citation>
    <scope>NUCLEOTIDE SEQUENCE [LARGE SCALE GENOMIC DNA]</scope>
    <source>
        <strain evidence="2 3">CGMCC 4.1877</strain>
    </source>
</reference>
<dbReference type="EMBL" id="FOUY01000026">
    <property type="protein sequence ID" value="SFN98076.1"/>
    <property type="molecule type" value="Genomic_DNA"/>
</dbReference>
<keyword evidence="1" id="KW-1133">Transmembrane helix</keyword>
<dbReference type="OrthoDB" id="5196101at2"/>
<dbReference type="AlphaFoldDB" id="A0A1I5DFZ8"/>
<accession>A0A1I5DFZ8</accession>
<keyword evidence="3" id="KW-1185">Reference proteome</keyword>
<proteinExistence type="predicted"/>
<evidence type="ECO:0000313" key="3">
    <source>
        <dbReference type="Proteomes" id="UP000199614"/>
    </source>
</evidence>
<dbReference type="RefSeq" id="WP_093348653.1">
    <property type="nucleotide sequence ID" value="NZ_FOUY01000026.1"/>
</dbReference>